<feature type="domain" description="Sigma-54 factor interaction" evidence="3">
    <location>
        <begin position="9"/>
        <end position="112"/>
    </location>
</feature>
<gene>
    <name evidence="4" type="ORF">S01H1_53122</name>
</gene>
<protein>
    <recommendedName>
        <fullName evidence="3">Sigma-54 factor interaction domain-containing protein</fullName>
    </recommendedName>
</protein>
<dbReference type="PANTHER" id="PTHR32071">
    <property type="entry name" value="TRANSCRIPTIONAL REGULATORY PROTEIN"/>
    <property type="match status" value="1"/>
</dbReference>
<keyword evidence="1" id="KW-0547">Nucleotide-binding</keyword>
<dbReference type="SUPFAM" id="SSF52540">
    <property type="entry name" value="P-loop containing nucleoside triphosphate hydrolases"/>
    <property type="match status" value="1"/>
</dbReference>
<dbReference type="GO" id="GO:0006355">
    <property type="term" value="P:regulation of DNA-templated transcription"/>
    <property type="evidence" value="ECO:0007669"/>
    <property type="project" value="InterPro"/>
</dbReference>
<dbReference type="PROSITE" id="PS00675">
    <property type="entry name" value="SIGMA54_INTERACT_1"/>
    <property type="match status" value="1"/>
</dbReference>
<dbReference type="PANTHER" id="PTHR32071:SF57">
    <property type="entry name" value="C4-DICARBOXYLATE TRANSPORT TRANSCRIPTIONAL REGULATORY PROTEIN DCTD"/>
    <property type="match status" value="1"/>
</dbReference>
<name>X0VT81_9ZZZZ</name>
<dbReference type="InterPro" id="IPR027417">
    <property type="entry name" value="P-loop_NTPase"/>
</dbReference>
<evidence type="ECO:0000259" key="3">
    <source>
        <dbReference type="PROSITE" id="PS50045"/>
    </source>
</evidence>
<dbReference type="AlphaFoldDB" id="X0VT81"/>
<evidence type="ECO:0000256" key="1">
    <source>
        <dbReference type="ARBA" id="ARBA00022741"/>
    </source>
</evidence>
<dbReference type="CDD" id="cd00009">
    <property type="entry name" value="AAA"/>
    <property type="match status" value="1"/>
</dbReference>
<dbReference type="InterPro" id="IPR025662">
    <property type="entry name" value="Sigma_54_int_dom_ATP-bd_1"/>
</dbReference>
<keyword evidence="2" id="KW-0067">ATP-binding</keyword>
<sequence>MKVEMEIELIGVSQNIKQIRKLIDQVADTDLNIVVCGETGVGKEVVVRSLYQKSKRFGKPFVKVNCAALPNTLLESEMFGYEKGAFTGAHKKMRGKFEQADSGVLFLDEIGD</sequence>
<dbReference type="Gene3D" id="3.40.50.300">
    <property type="entry name" value="P-loop containing nucleotide triphosphate hydrolases"/>
    <property type="match status" value="1"/>
</dbReference>
<dbReference type="GO" id="GO:0005524">
    <property type="term" value="F:ATP binding"/>
    <property type="evidence" value="ECO:0007669"/>
    <property type="project" value="UniProtKB-KW"/>
</dbReference>
<organism evidence="4">
    <name type="scientific">marine sediment metagenome</name>
    <dbReference type="NCBI Taxonomy" id="412755"/>
    <lineage>
        <taxon>unclassified sequences</taxon>
        <taxon>metagenomes</taxon>
        <taxon>ecological metagenomes</taxon>
    </lineage>
</organism>
<evidence type="ECO:0000256" key="2">
    <source>
        <dbReference type="ARBA" id="ARBA00022840"/>
    </source>
</evidence>
<feature type="non-terminal residue" evidence="4">
    <location>
        <position position="112"/>
    </location>
</feature>
<dbReference type="PROSITE" id="PS50045">
    <property type="entry name" value="SIGMA54_INTERACT_4"/>
    <property type="match status" value="1"/>
</dbReference>
<proteinExistence type="predicted"/>
<dbReference type="InterPro" id="IPR002078">
    <property type="entry name" value="Sigma_54_int"/>
</dbReference>
<dbReference type="Pfam" id="PF00158">
    <property type="entry name" value="Sigma54_activat"/>
    <property type="match status" value="1"/>
</dbReference>
<dbReference type="EMBL" id="BARS01034383">
    <property type="protein sequence ID" value="GAG21624.1"/>
    <property type="molecule type" value="Genomic_DNA"/>
</dbReference>
<accession>X0VT81</accession>
<reference evidence="4" key="1">
    <citation type="journal article" date="2014" name="Front. Microbiol.">
        <title>High frequency of phylogenetically diverse reductive dehalogenase-homologous genes in deep subseafloor sedimentary metagenomes.</title>
        <authorList>
            <person name="Kawai M."/>
            <person name="Futagami T."/>
            <person name="Toyoda A."/>
            <person name="Takaki Y."/>
            <person name="Nishi S."/>
            <person name="Hori S."/>
            <person name="Arai W."/>
            <person name="Tsubouchi T."/>
            <person name="Morono Y."/>
            <person name="Uchiyama I."/>
            <person name="Ito T."/>
            <person name="Fujiyama A."/>
            <person name="Inagaki F."/>
            <person name="Takami H."/>
        </authorList>
    </citation>
    <scope>NUCLEOTIDE SEQUENCE</scope>
    <source>
        <strain evidence="4">Expedition CK06-06</strain>
    </source>
</reference>
<evidence type="ECO:0000313" key="4">
    <source>
        <dbReference type="EMBL" id="GAG21624.1"/>
    </source>
</evidence>
<comment type="caution">
    <text evidence="4">The sequence shown here is derived from an EMBL/GenBank/DDBJ whole genome shotgun (WGS) entry which is preliminary data.</text>
</comment>